<evidence type="ECO:0000256" key="8">
    <source>
        <dbReference type="ARBA" id="ARBA00058363"/>
    </source>
</evidence>
<dbReference type="CDD" id="cd07503">
    <property type="entry name" value="HAD_HisB-N"/>
    <property type="match status" value="1"/>
</dbReference>
<comment type="cofactor">
    <cofactor evidence="15">
        <name>Mg(2+)</name>
        <dbReference type="ChEBI" id="CHEBI:18420"/>
    </cofactor>
</comment>
<reference evidence="16" key="1">
    <citation type="submission" date="2019-11" db="EMBL/GenBank/DDBJ databases">
        <authorList>
            <person name="Feng L."/>
        </authorList>
    </citation>
    <scope>NUCLEOTIDE SEQUENCE</scope>
    <source>
        <strain evidence="16">VrattiLFYP33</strain>
    </source>
</reference>
<dbReference type="FunFam" id="3.40.50.1000:FF:000037">
    <property type="entry name" value="D,D-heptose 1,7-bisphosphate phosphatase"/>
    <property type="match status" value="1"/>
</dbReference>
<evidence type="ECO:0000256" key="10">
    <source>
        <dbReference type="ARBA" id="ARBA00061616"/>
    </source>
</evidence>
<dbReference type="Gene3D" id="3.40.50.1000">
    <property type="entry name" value="HAD superfamily/HAD-like"/>
    <property type="match status" value="1"/>
</dbReference>
<evidence type="ECO:0000256" key="14">
    <source>
        <dbReference type="PIRSR" id="PIRSR004682-3"/>
    </source>
</evidence>
<evidence type="ECO:0000256" key="3">
    <source>
        <dbReference type="ARBA" id="ARBA00022723"/>
    </source>
</evidence>
<dbReference type="InterPro" id="IPR036412">
    <property type="entry name" value="HAD-like_sf"/>
</dbReference>
<name>A0A6N3CP93_9FIRM</name>
<feature type="site" description="Stabilizes the phosphoryl group" evidence="14">
    <location>
        <position position="50"/>
    </location>
</feature>
<evidence type="ECO:0000256" key="11">
    <source>
        <dbReference type="PIRNR" id="PIRNR004682"/>
    </source>
</evidence>
<dbReference type="PANTHER" id="PTHR42891">
    <property type="entry name" value="D-GLYCERO-BETA-D-MANNO-HEPTOSE-1,7-BISPHOSPHATE 7-PHOSPHATASE"/>
    <property type="match status" value="1"/>
</dbReference>
<feature type="site" description="Contributes to substrate recognition" evidence="14">
    <location>
        <position position="107"/>
    </location>
</feature>
<dbReference type="NCBIfam" id="TIGR01662">
    <property type="entry name" value="HAD-SF-IIIA"/>
    <property type="match status" value="1"/>
</dbReference>
<dbReference type="Pfam" id="PF13242">
    <property type="entry name" value="Hydrolase_like"/>
    <property type="match status" value="1"/>
</dbReference>
<dbReference type="AlphaFoldDB" id="A0A6N3CP93"/>
<feature type="active site" description="Nucleophile" evidence="12">
    <location>
        <position position="8"/>
    </location>
</feature>
<keyword evidence="4 11" id="KW-0378">Hydrolase</keyword>
<feature type="binding site" evidence="13">
    <location>
        <begin position="50"/>
        <end position="53"/>
    </location>
    <ligand>
        <name>substrate</name>
    </ligand>
</feature>
<feature type="binding site" evidence="15">
    <location>
        <position position="10"/>
    </location>
    <ligand>
        <name>Mg(2+)</name>
        <dbReference type="ChEBI" id="CHEBI:18420"/>
    </ligand>
</feature>
<dbReference type="NCBIfam" id="TIGR00213">
    <property type="entry name" value="GmhB_yaeD"/>
    <property type="match status" value="1"/>
</dbReference>
<dbReference type="GO" id="GO:0005737">
    <property type="term" value="C:cytoplasm"/>
    <property type="evidence" value="ECO:0007669"/>
    <property type="project" value="UniProtKB-SubCell"/>
</dbReference>
<evidence type="ECO:0000256" key="7">
    <source>
        <dbReference type="ARBA" id="ARBA00051130"/>
    </source>
</evidence>
<dbReference type="InterPro" id="IPR004446">
    <property type="entry name" value="Heptose_bisP_phosphatase"/>
</dbReference>
<evidence type="ECO:0000313" key="16">
    <source>
        <dbReference type="EMBL" id="VYU15627.1"/>
    </source>
</evidence>
<dbReference type="PIRSF" id="PIRSF004682">
    <property type="entry name" value="GmhB"/>
    <property type="match status" value="1"/>
</dbReference>
<keyword evidence="15" id="KW-0460">Magnesium</keyword>
<sequence length="176" mass="19547">MRKVLFLDRDGVINVDVNYLYRIDDFAFVPGAPKALAAAVQAGYDLIVVTNQSGIARGYYTVEDMERLHAYINEELTKVKAPILAFYYCPHHVKGTVAAFTKDCDCRKPKPGMLLQAMKDYDIDKENSFLVGDKPSDVTAAEAAGIEGYLFEGTDLYEFLAPILEAKQKGQTHEGV</sequence>
<feature type="binding site" evidence="13">
    <location>
        <begin position="8"/>
        <end position="10"/>
    </location>
    <ligand>
        <name>substrate</name>
    </ligand>
</feature>
<dbReference type="PANTHER" id="PTHR42891:SF1">
    <property type="entry name" value="D-GLYCERO-BETA-D-MANNO-HEPTOSE-1,7-BISPHOSPHATE 7-PHOSPHATASE"/>
    <property type="match status" value="1"/>
</dbReference>
<dbReference type="InterPro" id="IPR006549">
    <property type="entry name" value="HAD-SF_hydro_IIIA"/>
</dbReference>
<feature type="binding site" evidence="15">
    <location>
        <position position="133"/>
    </location>
    <ligand>
        <name>Mg(2+)</name>
        <dbReference type="ChEBI" id="CHEBI:18420"/>
    </ligand>
</feature>
<organism evidence="16">
    <name type="scientific">Veillonella ratti</name>
    <dbReference type="NCBI Taxonomy" id="103892"/>
    <lineage>
        <taxon>Bacteria</taxon>
        <taxon>Bacillati</taxon>
        <taxon>Bacillota</taxon>
        <taxon>Negativicutes</taxon>
        <taxon>Veillonellales</taxon>
        <taxon>Veillonellaceae</taxon>
        <taxon>Veillonella</taxon>
    </lineage>
</organism>
<accession>A0A6N3CP93</accession>
<protein>
    <recommendedName>
        <fullName evidence="11">D,D-heptose 1,7-bisphosphate phosphatase</fullName>
        <ecNumber evidence="11">3.1.3.-</ecNumber>
    </recommendedName>
</protein>
<evidence type="ECO:0000256" key="9">
    <source>
        <dbReference type="ARBA" id="ARBA00060656"/>
    </source>
</evidence>
<keyword evidence="6 11" id="KW-0119">Carbohydrate metabolism</keyword>
<evidence type="ECO:0000256" key="2">
    <source>
        <dbReference type="ARBA" id="ARBA00022490"/>
    </source>
</evidence>
<dbReference type="RefSeq" id="WP_021842428.1">
    <property type="nucleotide sequence ID" value="NZ_CACRUX010000052.1"/>
</dbReference>
<comment type="function">
    <text evidence="8">Converts the D-glycero-alpha-D-manno-heptose 1,7-bisphosphate intermediate into D-glycero-alpha-D-manno-heptose 1-phosphate by removing the phosphate group at the C-7 position.</text>
</comment>
<feature type="binding site" evidence="13">
    <location>
        <begin position="16"/>
        <end position="19"/>
    </location>
    <ligand>
        <name>substrate</name>
    </ligand>
</feature>
<dbReference type="SUPFAM" id="SSF56784">
    <property type="entry name" value="HAD-like"/>
    <property type="match status" value="1"/>
</dbReference>
<keyword evidence="5 15" id="KW-0862">Zinc</keyword>
<keyword evidence="2 11" id="KW-0963">Cytoplasm</keyword>
<gene>
    <name evidence="16" type="primary">gmhB</name>
    <name evidence="16" type="ORF">VRLFYP33_01313</name>
</gene>
<evidence type="ECO:0000256" key="12">
    <source>
        <dbReference type="PIRSR" id="PIRSR004682-1"/>
    </source>
</evidence>
<evidence type="ECO:0000256" key="1">
    <source>
        <dbReference type="ARBA" id="ARBA00004496"/>
    </source>
</evidence>
<feature type="binding site" evidence="15">
    <location>
        <position position="106"/>
    </location>
    <ligand>
        <name>Zn(2+)</name>
        <dbReference type="ChEBI" id="CHEBI:29105"/>
    </ligand>
</feature>
<evidence type="ECO:0000256" key="13">
    <source>
        <dbReference type="PIRSR" id="PIRSR004682-2"/>
    </source>
</evidence>
<feature type="site" description="Stabilizes the phosphoryl group" evidence="14">
    <location>
        <position position="108"/>
    </location>
</feature>
<feature type="active site" description="Proton donor" evidence="12">
    <location>
        <position position="10"/>
    </location>
</feature>
<feature type="binding site" evidence="15">
    <location>
        <position position="89"/>
    </location>
    <ligand>
        <name>Zn(2+)</name>
        <dbReference type="ChEBI" id="CHEBI:29105"/>
    </ligand>
</feature>
<dbReference type="GO" id="GO:0005975">
    <property type="term" value="P:carbohydrate metabolic process"/>
    <property type="evidence" value="ECO:0007669"/>
    <property type="project" value="InterPro"/>
</dbReference>
<feature type="binding site" evidence="13">
    <location>
        <position position="134"/>
    </location>
    <ligand>
        <name>substrate</name>
    </ligand>
</feature>
<feature type="binding site" evidence="13">
    <location>
        <begin position="107"/>
        <end position="108"/>
    </location>
    <ligand>
        <name>substrate</name>
    </ligand>
</feature>
<comment type="subcellular location">
    <subcellularLocation>
        <location evidence="1 11">Cytoplasm</location>
    </subcellularLocation>
</comment>
<evidence type="ECO:0000256" key="4">
    <source>
        <dbReference type="ARBA" id="ARBA00022801"/>
    </source>
</evidence>
<dbReference type="InterPro" id="IPR006543">
    <property type="entry name" value="Histidinol-phos"/>
</dbReference>
<evidence type="ECO:0000256" key="6">
    <source>
        <dbReference type="ARBA" id="ARBA00023277"/>
    </source>
</evidence>
<evidence type="ECO:0000256" key="15">
    <source>
        <dbReference type="PIRSR" id="PIRSR004682-4"/>
    </source>
</evidence>
<keyword evidence="3 15" id="KW-0479">Metal-binding</keyword>
<dbReference type="EMBL" id="CACRUX010000052">
    <property type="protein sequence ID" value="VYU15627.1"/>
    <property type="molecule type" value="Genomic_DNA"/>
</dbReference>
<dbReference type="NCBIfam" id="TIGR01656">
    <property type="entry name" value="Histidinol-ppas"/>
    <property type="match status" value="1"/>
</dbReference>
<comment type="pathway">
    <text evidence="9">Nucleotide-sugar biosynthesis; GDP-D-glycero-alpha-D-manno-heptose biosynthesis; GDP-D-glycero-alpha-D-manno-heptose from D-glycero-alpha-D-manno-heptose 7-phosphate: step 2/3.</text>
</comment>
<feature type="binding site" evidence="15">
    <location>
        <position position="104"/>
    </location>
    <ligand>
        <name>Zn(2+)</name>
        <dbReference type="ChEBI" id="CHEBI:29105"/>
    </ligand>
</feature>
<feature type="binding site" evidence="15">
    <location>
        <position position="91"/>
    </location>
    <ligand>
        <name>Zn(2+)</name>
        <dbReference type="ChEBI" id="CHEBI:29105"/>
    </ligand>
</feature>
<feature type="binding site" evidence="15">
    <location>
        <position position="8"/>
    </location>
    <ligand>
        <name>Mg(2+)</name>
        <dbReference type="ChEBI" id="CHEBI:18420"/>
    </ligand>
</feature>
<dbReference type="GO" id="GO:0016791">
    <property type="term" value="F:phosphatase activity"/>
    <property type="evidence" value="ECO:0007669"/>
    <property type="project" value="InterPro"/>
</dbReference>
<comment type="cofactor">
    <cofactor evidence="15">
        <name>Zn(2+)</name>
        <dbReference type="ChEBI" id="CHEBI:29105"/>
    </cofactor>
</comment>
<dbReference type="GO" id="GO:0046872">
    <property type="term" value="F:metal ion binding"/>
    <property type="evidence" value="ECO:0007669"/>
    <property type="project" value="UniProtKB-KW"/>
</dbReference>
<dbReference type="InterPro" id="IPR023214">
    <property type="entry name" value="HAD_sf"/>
</dbReference>
<proteinExistence type="inferred from homology"/>
<feature type="binding site" evidence="15">
    <location>
        <position position="134"/>
    </location>
    <ligand>
        <name>Mg(2+)</name>
        <dbReference type="ChEBI" id="CHEBI:18420"/>
    </ligand>
</feature>
<comment type="similarity">
    <text evidence="10 11">Belongs to the gmhB family.</text>
</comment>
<evidence type="ECO:0000256" key="5">
    <source>
        <dbReference type="ARBA" id="ARBA00022833"/>
    </source>
</evidence>
<comment type="catalytic activity">
    <reaction evidence="7">
        <text>D-glycero-alpha-D-manno-heptose 1,7-bisphosphate + H2O = D-glycero-alpha-D-manno-heptose 1-phosphate + phosphate</text>
        <dbReference type="Rhea" id="RHEA:28522"/>
        <dbReference type="ChEBI" id="CHEBI:15377"/>
        <dbReference type="ChEBI" id="CHEBI:43474"/>
        <dbReference type="ChEBI" id="CHEBI:60207"/>
        <dbReference type="ChEBI" id="CHEBI:61574"/>
        <dbReference type="EC" id="3.1.3.83"/>
    </reaction>
</comment>
<dbReference type="EC" id="3.1.3.-" evidence="11"/>